<reference evidence="5 6" key="1">
    <citation type="submission" date="2021-04" db="EMBL/GenBank/DDBJ databases">
        <title>The genome sequence of Ideonella sp. 3Y2.</title>
        <authorList>
            <person name="Liu Y."/>
        </authorList>
    </citation>
    <scope>NUCLEOTIDE SEQUENCE [LARGE SCALE GENOMIC DNA]</scope>
    <source>
        <strain evidence="5 6">3Y2</strain>
    </source>
</reference>
<dbReference type="SUPFAM" id="SSF53756">
    <property type="entry name" value="UDP-Glycosyltransferase/glycogen phosphorylase"/>
    <property type="match status" value="1"/>
</dbReference>
<accession>A0A940Y5M4</accession>
<proteinExistence type="inferred from homology"/>
<gene>
    <name evidence="5" type="ORF">KAK03_01540</name>
</gene>
<dbReference type="EMBL" id="JAGQDD010000001">
    <property type="protein sequence ID" value="MBQ0929151.1"/>
    <property type="molecule type" value="Genomic_DNA"/>
</dbReference>
<comment type="caution">
    <text evidence="5">The sequence shown here is derived from an EMBL/GenBank/DDBJ whole genome shotgun (WGS) entry which is preliminary data.</text>
</comment>
<dbReference type="PANTHER" id="PTHR43179:SF12">
    <property type="entry name" value="GALACTOFURANOSYLTRANSFERASE GLFT2"/>
    <property type="match status" value="1"/>
</dbReference>
<name>A0A940Y5M4_9BURK</name>
<dbReference type="InterPro" id="IPR001173">
    <property type="entry name" value="Glyco_trans_2-like"/>
</dbReference>
<dbReference type="EC" id="2.4.-.-" evidence="5"/>
<keyword evidence="2 5" id="KW-0328">Glycosyltransferase</keyword>
<dbReference type="InterPro" id="IPR029044">
    <property type="entry name" value="Nucleotide-diphossugar_trans"/>
</dbReference>
<evidence type="ECO:0000256" key="1">
    <source>
        <dbReference type="ARBA" id="ARBA00006739"/>
    </source>
</evidence>
<evidence type="ECO:0000313" key="5">
    <source>
        <dbReference type="EMBL" id="MBQ0929151.1"/>
    </source>
</evidence>
<keyword evidence="3 5" id="KW-0808">Transferase</keyword>
<sequence>MLQSIRLLRSLGRAVGRSNALVRFEAELTRGMGLFDTPFYLSQVDAAELDGMKPLRHYVLRGDAAGLSPSPLLDVRHYDAQCSDRQGINRLLHYGLIGRFQGLSPSPLFDAEYYLRCNPDVAQSGVEPLRHFVRWGWREGRNPLPGVDIRRLLASQPELRVVKGNALALFATDAIARHVQANAQERAGRVPAPVPVRRTDSPLERDMLDPELWQGVQPRQWPAEPQVDVLIPVYGGLQETLRCLYTVLTTPVRTPHEVVVVNDASPLPELSAMLRTLAGRGLITLEVNRANLGFVGTVNKGLRMHRQRDVVILNSDTEVYNDWLDRLLAHARAYPRLGSITPLSNNATICSYPETLGDNRLPLELPHDEIDRLAAEVNRLRHVTAPTGVGFCMYLRRAALRDVGLLDERRFGRGYGEENDLCQRMLQRGWTNAIACDIYVRHVGSVSFKGEAAQRTARAIRTLERLYPDYNQQVARHIAADPALPYRARLDLARLKRLRRERNVLLVCHSRGGGTERHLLEESQRLLAEGSGVFELRPSPQADAVALVHPGLYGLHNLAALSLAPGGLFDEAVEELGLNEIHVHHLIDFAPRTAERLTEIAAARSLALRVAVHDYYSVCPRVNLINAEGRYCGDADGETCNRCLSADQMISQTGPIEAWRSRHAKLLSVADQLVVPSEDVARRMVRLMPGLKPEVEPHEDEPPPRISASPLVPAGQAVRVMVIGAISRIKGFDVVLGLARAAREAQLPLELSLLGYSMNDGELGSHGVRLLGRYFDNELGERIHQADPHLILVPSVWPETYCYVLSGALHSGRRVAVFDLGAQADRARQHDPHHLVLPLALADRHEELARLLVGSARAPELASGAEPVRAQGGA</sequence>
<dbReference type="RefSeq" id="WP_210851382.1">
    <property type="nucleotide sequence ID" value="NZ_JAGQDD010000001.1"/>
</dbReference>
<dbReference type="Pfam" id="PF00535">
    <property type="entry name" value="Glycos_transf_2"/>
    <property type="match status" value="1"/>
</dbReference>
<organism evidence="5 6">
    <name type="scientific">Ideonella alba</name>
    <dbReference type="NCBI Taxonomy" id="2824118"/>
    <lineage>
        <taxon>Bacteria</taxon>
        <taxon>Pseudomonadati</taxon>
        <taxon>Pseudomonadota</taxon>
        <taxon>Betaproteobacteria</taxon>
        <taxon>Burkholderiales</taxon>
        <taxon>Sphaerotilaceae</taxon>
        <taxon>Ideonella</taxon>
    </lineage>
</organism>
<dbReference type="PANTHER" id="PTHR43179">
    <property type="entry name" value="RHAMNOSYLTRANSFERASE WBBL"/>
    <property type="match status" value="1"/>
</dbReference>
<evidence type="ECO:0000256" key="2">
    <source>
        <dbReference type="ARBA" id="ARBA00022676"/>
    </source>
</evidence>
<evidence type="ECO:0000259" key="4">
    <source>
        <dbReference type="Pfam" id="PF00535"/>
    </source>
</evidence>
<dbReference type="Gene3D" id="3.90.550.10">
    <property type="entry name" value="Spore Coat Polysaccharide Biosynthesis Protein SpsA, Chain A"/>
    <property type="match status" value="1"/>
</dbReference>
<dbReference type="SUPFAM" id="SSF53448">
    <property type="entry name" value="Nucleotide-diphospho-sugar transferases"/>
    <property type="match status" value="1"/>
</dbReference>
<evidence type="ECO:0000313" key="6">
    <source>
        <dbReference type="Proteomes" id="UP000676246"/>
    </source>
</evidence>
<keyword evidence="6" id="KW-1185">Reference proteome</keyword>
<protein>
    <submittedName>
        <fullName evidence="5">Glycosyltransferase</fullName>
        <ecNumber evidence="5">2.4.-.-</ecNumber>
    </submittedName>
</protein>
<dbReference type="Proteomes" id="UP000676246">
    <property type="component" value="Unassembled WGS sequence"/>
</dbReference>
<feature type="domain" description="Glycosyltransferase 2-like" evidence="4">
    <location>
        <begin position="229"/>
        <end position="403"/>
    </location>
</feature>
<comment type="similarity">
    <text evidence="1">Belongs to the glycosyltransferase 2 family.</text>
</comment>
<dbReference type="AlphaFoldDB" id="A0A940Y5M4"/>
<dbReference type="GO" id="GO:0016757">
    <property type="term" value="F:glycosyltransferase activity"/>
    <property type="evidence" value="ECO:0007669"/>
    <property type="project" value="UniProtKB-KW"/>
</dbReference>
<dbReference type="Gene3D" id="3.40.50.2000">
    <property type="entry name" value="Glycogen Phosphorylase B"/>
    <property type="match status" value="1"/>
</dbReference>
<evidence type="ECO:0000256" key="3">
    <source>
        <dbReference type="ARBA" id="ARBA00022679"/>
    </source>
</evidence>